<protein>
    <recommendedName>
        <fullName evidence="5">VPLPA-CTERM protein sorting domain-containing protein</fullName>
    </recommendedName>
</protein>
<feature type="signal peptide" evidence="2">
    <location>
        <begin position="1"/>
        <end position="18"/>
    </location>
</feature>
<proteinExistence type="predicted"/>
<dbReference type="Proteomes" id="UP000626220">
    <property type="component" value="Unassembled WGS sequence"/>
</dbReference>
<organism evidence="3 4">
    <name type="scientific">Seohaeicola zhoushanensis</name>
    <dbReference type="NCBI Taxonomy" id="1569283"/>
    <lineage>
        <taxon>Bacteria</taxon>
        <taxon>Pseudomonadati</taxon>
        <taxon>Pseudomonadota</taxon>
        <taxon>Alphaproteobacteria</taxon>
        <taxon>Rhodobacterales</taxon>
        <taxon>Roseobacteraceae</taxon>
        <taxon>Seohaeicola</taxon>
    </lineage>
</organism>
<dbReference type="RefSeq" id="WP_189678077.1">
    <property type="nucleotide sequence ID" value="NZ_BNCJ01000001.1"/>
</dbReference>
<evidence type="ECO:0000256" key="2">
    <source>
        <dbReference type="SAM" id="SignalP"/>
    </source>
</evidence>
<keyword evidence="2" id="KW-0732">Signal</keyword>
<sequence>MKVLAALFALLFATSAQAATHEIMFMMRFEWGEIGPVQNESETKDYGYIDVLPGGDPYNFKVGFGLDKTVDGQDYLGRIVIDDSDTGRPVYCRIAGVDCRYAFDVFEDRPSYTSFHLGTVSLFGYEIGIPKDGSGNYLGDGRLRVYNDVVVYGTDPVTGEVIYSSGGWLYQYKLTLIPAVPLPATSLTLMAGVGLLVAAGRRRKRVILGS</sequence>
<name>A0A8J3GTQ8_9RHOB</name>
<evidence type="ECO:0008006" key="5">
    <source>
        <dbReference type="Google" id="ProtNLM"/>
    </source>
</evidence>
<keyword evidence="1" id="KW-0472">Membrane</keyword>
<evidence type="ECO:0000313" key="3">
    <source>
        <dbReference type="EMBL" id="GHF33442.1"/>
    </source>
</evidence>
<feature type="transmembrane region" description="Helical" evidence="1">
    <location>
        <begin position="176"/>
        <end position="198"/>
    </location>
</feature>
<feature type="chain" id="PRO_5035295593" description="VPLPA-CTERM protein sorting domain-containing protein" evidence="2">
    <location>
        <begin position="19"/>
        <end position="210"/>
    </location>
</feature>
<dbReference type="AlphaFoldDB" id="A0A8J3GTQ8"/>
<keyword evidence="4" id="KW-1185">Reference proteome</keyword>
<keyword evidence="1" id="KW-1133">Transmembrane helix</keyword>
<comment type="caution">
    <text evidence="3">The sequence shown here is derived from an EMBL/GenBank/DDBJ whole genome shotgun (WGS) entry which is preliminary data.</text>
</comment>
<evidence type="ECO:0000256" key="1">
    <source>
        <dbReference type="SAM" id="Phobius"/>
    </source>
</evidence>
<evidence type="ECO:0000313" key="4">
    <source>
        <dbReference type="Proteomes" id="UP000626220"/>
    </source>
</evidence>
<keyword evidence="1" id="KW-0812">Transmembrane</keyword>
<accession>A0A8J3GTQ8</accession>
<reference evidence="3" key="1">
    <citation type="journal article" date="2014" name="Int. J. Syst. Evol. Microbiol.">
        <title>Complete genome sequence of Corynebacterium casei LMG S-19264T (=DSM 44701T), isolated from a smear-ripened cheese.</title>
        <authorList>
            <consortium name="US DOE Joint Genome Institute (JGI-PGF)"/>
            <person name="Walter F."/>
            <person name="Albersmeier A."/>
            <person name="Kalinowski J."/>
            <person name="Ruckert C."/>
        </authorList>
    </citation>
    <scope>NUCLEOTIDE SEQUENCE</scope>
    <source>
        <strain evidence="3">KCTC 42650</strain>
    </source>
</reference>
<gene>
    <name evidence="3" type="ORF">GCM10017056_01070</name>
</gene>
<dbReference type="EMBL" id="BNCJ01000001">
    <property type="protein sequence ID" value="GHF33442.1"/>
    <property type="molecule type" value="Genomic_DNA"/>
</dbReference>
<reference evidence="3" key="2">
    <citation type="submission" date="2020-09" db="EMBL/GenBank/DDBJ databases">
        <authorList>
            <person name="Sun Q."/>
            <person name="Kim S."/>
        </authorList>
    </citation>
    <scope>NUCLEOTIDE SEQUENCE</scope>
    <source>
        <strain evidence="3">KCTC 42650</strain>
    </source>
</reference>